<keyword evidence="2" id="KW-1185">Reference proteome</keyword>
<protein>
    <submittedName>
        <fullName evidence="1">Uncharacterized protein</fullName>
    </submittedName>
</protein>
<name>A0A1N7BSR8_9ACTN</name>
<dbReference type="Proteomes" id="UP000186096">
    <property type="component" value="Unassembled WGS sequence"/>
</dbReference>
<dbReference type="OrthoDB" id="3541793at2"/>
<dbReference type="STRING" id="58117.SAMN05421833_110154"/>
<evidence type="ECO:0000313" key="2">
    <source>
        <dbReference type="Proteomes" id="UP000186096"/>
    </source>
</evidence>
<dbReference type="RefSeq" id="WP_076435484.1">
    <property type="nucleotide sequence ID" value="NZ_FTNI01000010.1"/>
</dbReference>
<proteinExistence type="predicted"/>
<organism evidence="1 2">
    <name type="scientific">Microbispora rosea</name>
    <dbReference type="NCBI Taxonomy" id="58117"/>
    <lineage>
        <taxon>Bacteria</taxon>
        <taxon>Bacillati</taxon>
        <taxon>Actinomycetota</taxon>
        <taxon>Actinomycetes</taxon>
        <taxon>Streptosporangiales</taxon>
        <taxon>Streptosporangiaceae</taxon>
        <taxon>Microbispora</taxon>
    </lineage>
</organism>
<sequence length="86" mass="9435">MTSPEIAECRADMAAAATAVREILQALTAVPALFGDQTWQGPPADRWAAGWNARKTQLTRLFDAVLTEQPRLIARVEEAERRKAAS</sequence>
<reference evidence="2" key="1">
    <citation type="submission" date="2017-01" db="EMBL/GenBank/DDBJ databases">
        <authorList>
            <person name="Varghese N."/>
            <person name="Submissions S."/>
        </authorList>
    </citation>
    <scope>NUCLEOTIDE SEQUENCE [LARGE SCALE GENOMIC DNA]</scope>
    <source>
        <strain evidence="2">ATCC 12950</strain>
    </source>
</reference>
<gene>
    <name evidence="1" type="ORF">SAMN05421833_110154</name>
</gene>
<dbReference type="AlphaFoldDB" id="A0A1N7BSR8"/>
<dbReference type="EMBL" id="FTNI01000010">
    <property type="protein sequence ID" value="SIR54283.1"/>
    <property type="molecule type" value="Genomic_DNA"/>
</dbReference>
<evidence type="ECO:0000313" key="1">
    <source>
        <dbReference type="EMBL" id="SIR54283.1"/>
    </source>
</evidence>
<accession>A0A1N7BSR8</accession>